<dbReference type="EMBL" id="CP117267">
    <property type="protein sequence ID" value="WFS22929.1"/>
    <property type="molecule type" value="Genomic_DNA"/>
</dbReference>
<feature type="region of interest" description="Disordered" evidence="1">
    <location>
        <begin position="43"/>
        <end position="88"/>
    </location>
</feature>
<evidence type="ECO:0000313" key="2">
    <source>
        <dbReference type="EMBL" id="WFS22929.1"/>
    </source>
</evidence>
<dbReference type="Proteomes" id="UP000318939">
    <property type="component" value="Chromosome"/>
</dbReference>
<sequence length="88" mass="9672">MTESRDEWIMKRAYALWEEEGYPTGRDSIHWEQATKERAVMETTAPHGLAVKPKAKTTSSKAAKANGSTPAPALSPKRSTKKDVTAKA</sequence>
<dbReference type="InterPro" id="IPR021327">
    <property type="entry name" value="DUF2934"/>
</dbReference>
<accession>A0ABY8IHN5</accession>
<protein>
    <submittedName>
        <fullName evidence="2">DUF2934 domain-containing protein</fullName>
    </submittedName>
</protein>
<dbReference type="Pfam" id="PF11154">
    <property type="entry name" value="DUF2934"/>
    <property type="match status" value="1"/>
</dbReference>
<reference evidence="2" key="2">
    <citation type="journal article" date="2023" name="MicrobiologyOpen">
        <title>Genomics of the tumorigenes clade of the family Rhizobiaceae and description of Rhizobium rhododendri sp. nov.</title>
        <authorList>
            <person name="Kuzmanovic N."/>
            <person name="diCenzo G.C."/>
            <person name="Bunk B."/>
            <person name="Sproeer C."/>
            <person name="Fruehling A."/>
            <person name="Neumann-Schaal M."/>
            <person name="Overmann J."/>
            <person name="Smalla K."/>
        </authorList>
    </citation>
    <scope>NUCLEOTIDE SEQUENCE</scope>
    <source>
        <strain evidence="2">Rho-6.2</strain>
    </source>
</reference>
<organism evidence="2 3">
    <name type="scientific">Rhizobium rhododendri</name>
    <dbReference type="NCBI Taxonomy" id="2506430"/>
    <lineage>
        <taxon>Bacteria</taxon>
        <taxon>Pseudomonadati</taxon>
        <taxon>Pseudomonadota</taxon>
        <taxon>Alphaproteobacteria</taxon>
        <taxon>Hyphomicrobiales</taxon>
        <taxon>Rhizobiaceae</taxon>
        <taxon>Rhizobium/Agrobacterium group</taxon>
        <taxon>Rhizobium</taxon>
    </lineage>
</organism>
<gene>
    <name evidence="2" type="ORF">PR018_17735</name>
</gene>
<evidence type="ECO:0000256" key="1">
    <source>
        <dbReference type="SAM" id="MobiDB-lite"/>
    </source>
</evidence>
<feature type="compositionally biased region" description="Low complexity" evidence="1">
    <location>
        <begin position="56"/>
        <end position="65"/>
    </location>
</feature>
<reference evidence="2" key="1">
    <citation type="journal article" date="2019" name="Phytopathology">
        <title>A Novel Group of Rhizobium tumorigenes-Like Agrobacteria Associated with Crown Gall Disease of Rhododendron and Blueberry.</title>
        <authorList>
            <person name="Kuzmanovic N."/>
            <person name="Behrens P."/>
            <person name="Idczak E."/>
            <person name="Wagner S."/>
            <person name="Gotz M."/>
            <person name="Sproer C."/>
            <person name="Bunk B."/>
            <person name="Overmann J."/>
            <person name="Smalla K."/>
        </authorList>
    </citation>
    <scope>NUCLEOTIDE SEQUENCE</scope>
    <source>
        <strain evidence="2">Rho-6.2</strain>
    </source>
</reference>
<keyword evidence="3" id="KW-1185">Reference proteome</keyword>
<evidence type="ECO:0000313" key="3">
    <source>
        <dbReference type="Proteomes" id="UP000318939"/>
    </source>
</evidence>
<name>A0ABY8IHN5_9HYPH</name>
<dbReference type="RefSeq" id="WP_142823813.1">
    <property type="nucleotide sequence ID" value="NZ_CP117267.1"/>
</dbReference>
<proteinExistence type="predicted"/>